<dbReference type="RefSeq" id="XP_062716933.1">
    <property type="nucleotide sequence ID" value="XM_062860949.1"/>
</dbReference>
<dbReference type="Proteomes" id="UP000069940">
    <property type="component" value="Unassembled WGS sequence"/>
</dbReference>
<feature type="transmembrane region" description="Helical" evidence="1">
    <location>
        <begin position="186"/>
        <end position="209"/>
    </location>
</feature>
<evidence type="ECO:0000313" key="2">
    <source>
        <dbReference type="EnsemblMetazoa" id="AALFPA23_009790.P13550"/>
    </source>
</evidence>
<evidence type="ECO:0000313" key="3">
    <source>
        <dbReference type="Proteomes" id="UP000069940"/>
    </source>
</evidence>
<accession>A0ABM1YJR1</accession>
<keyword evidence="1" id="KW-0812">Transmembrane</keyword>
<protein>
    <recommendedName>
        <fullName evidence="4">Odorant receptor</fullName>
    </recommendedName>
</protein>
<keyword evidence="3" id="KW-1185">Reference proteome</keyword>
<organism evidence="2 3">
    <name type="scientific">Aedes albopictus</name>
    <name type="common">Asian tiger mosquito</name>
    <name type="synonym">Stegomyia albopicta</name>
    <dbReference type="NCBI Taxonomy" id="7160"/>
    <lineage>
        <taxon>Eukaryota</taxon>
        <taxon>Metazoa</taxon>
        <taxon>Ecdysozoa</taxon>
        <taxon>Arthropoda</taxon>
        <taxon>Hexapoda</taxon>
        <taxon>Insecta</taxon>
        <taxon>Pterygota</taxon>
        <taxon>Neoptera</taxon>
        <taxon>Endopterygota</taxon>
        <taxon>Diptera</taxon>
        <taxon>Nematocera</taxon>
        <taxon>Culicoidea</taxon>
        <taxon>Culicidae</taxon>
        <taxon>Culicinae</taxon>
        <taxon>Aedini</taxon>
        <taxon>Aedes</taxon>
        <taxon>Stegomyia</taxon>
    </lineage>
</organism>
<reference evidence="2" key="2">
    <citation type="submission" date="2025-05" db="UniProtKB">
        <authorList>
            <consortium name="EnsemblMetazoa"/>
        </authorList>
    </citation>
    <scope>IDENTIFICATION</scope>
    <source>
        <strain evidence="2">Foshan</strain>
    </source>
</reference>
<name>A0ABM1YJR1_AEDAL</name>
<reference evidence="3" key="1">
    <citation type="journal article" date="2015" name="Proc. Natl. Acad. Sci. U.S.A.">
        <title>Genome sequence of the Asian Tiger mosquito, Aedes albopictus, reveals insights into its biology, genetics, and evolution.</title>
        <authorList>
            <person name="Chen X.G."/>
            <person name="Jiang X."/>
            <person name="Gu J."/>
            <person name="Xu M."/>
            <person name="Wu Y."/>
            <person name="Deng Y."/>
            <person name="Zhang C."/>
            <person name="Bonizzoni M."/>
            <person name="Dermauw W."/>
            <person name="Vontas J."/>
            <person name="Armbruster P."/>
            <person name="Huang X."/>
            <person name="Yang Y."/>
            <person name="Zhang H."/>
            <person name="He W."/>
            <person name="Peng H."/>
            <person name="Liu Y."/>
            <person name="Wu K."/>
            <person name="Chen J."/>
            <person name="Lirakis M."/>
            <person name="Topalis P."/>
            <person name="Van Leeuwen T."/>
            <person name="Hall A.B."/>
            <person name="Jiang X."/>
            <person name="Thorpe C."/>
            <person name="Mueller R.L."/>
            <person name="Sun C."/>
            <person name="Waterhouse R.M."/>
            <person name="Yan G."/>
            <person name="Tu Z.J."/>
            <person name="Fang X."/>
            <person name="James A.A."/>
        </authorList>
    </citation>
    <scope>NUCLEOTIDE SEQUENCE [LARGE SCALE GENOMIC DNA]</scope>
    <source>
        <strain evidence="3">Foshan</strain>
    </source>
</reference>
<feature type="transmembrane region" description="Helical" evidence="1">
    <location>
        <begin position="256"/>
        <end position="274"/>
    </location>
</feature>
<evidence type="ECO:0008006" key="4">
    <source>
        <dbReference type="Google" id="ProtNLM"/>
    </source>
</evidence>
<evidence type="ECO:0000256" key="1">
    <source>
        <dbReference type="SAM" id="Phobius"/>
    </source>
</evidence>
<dbReference type="GeneID" id="134292148"/>
<keyword evidence="1" id="KW-1133">Transmembrane helix</keyword>
<sequence>MNFHHSILTCVRSMQRNFLKTNDSFWPLDILLLLGGVPTELVELWQRNCFRCYQMLIIYQFALGVLKSLDTHPNMLEKVWSIVLAISLVSCYTKEFVYCYHRKSLQKLRDFINEKSMFSGDTYHDARIRSKLRSIINMLTGAVLTIAILEQIMLTLIYKKDNRLFEPPSIINAFGRMAPVARFMNYFLFGIIWFCKFSCCTFTVISLLIGVRSEYQIISHGYECLLKYVLALDSSSPMWDKVIHETRTICDQHVKLLGYIQLIQPVVGVLFLKLNYFSKLFIGMMMFVVMNEPFSFGTLVLVSCLLFFLMEGYWWCWFLDTFQDINEEICSIVYEILHLLHQKSTNQHQKFAQLRKELLIVSTCTPHGARFKWGGIFYIDRAQFVRFIRAGYSVLTFLLNFHSW</sequence>
<feature type="transmembrane region" description="Helical" evidence="1">
    <location>
        <begin position="135"/>
        <end position="158"/>
    </location>
</feature>
<feature type="transmembrane region" description="Helical" evidence="1">
    <location>
        <begin position="294"/>
        <end position="316"/>
    </location>
</feature>
<keyword evidence="1" id="KW-0472">Membrane</keyword>
<proteinExistence type="predicted"/>
<dbReference type="EnsemblMetazoa" id="AALFPA23_009790.R13550">
    <property type="protein sequence ID" value="AALFPA23_009790.P13550"/>
    <property type="gene ID" value="AALFPA23_009790"/>
</dbReference>